<evidence type="ECO:0000256" key="1">
    <source>
        <dbReference type="ARBA" id="ARBA00001946"/>
    </source>
</evidence>
<comment type="subcellular location">
    <subcellularLocation>
        <location evidence="2">Cell membrane</location>
        <topology evidence="2">Multi-pass membrane protein</topology>
    </subcellularLocation>
</comment>
<comment type="catalytic activity">
    <reaction evidence="18">
        <text>alpha-ribazole 5'-phosphate + adenosylcob(III)inamide-GDP = adenosylcob(III)alamin 5'-phosphate + GMP + H(+)</text>
        <dbReference type="Rhea" id="RHEA:23560"/>
        <dbReference type="ChEBI" id="CHEBI:15378"/>
        <dbReference type="ChEBI" id="CHEBI:57918"/>
        <dbReference type="ChEBI" id="CHEBI:58115"/>
        <dbReference type="ChEBI" id="CHEBI:60487"/>
        <dbReference type="ChEBI" id="CHEBI:60493"/>
        <dbReference type="EC" id="2.7.8.26"/>
    </reaction>
</comment>
<evidence type="ECO:0000256" key="10">
    <source>
        <dbReference type="ARBA" id="ARBA00022692"/>
    </source>
</evidence>
<evidence type="ECO:0000313" key="20">
    <source>
        <dbReference type="EMBL" id="MFD1326254.1"/>
    </source>
</evidence>
<comment type="catalytic activity">
    <reaction evidence="17">
        <text>alpha-ribazole + adenosylcob(III)inamide-GDP = adenosylcob(III)alamin + GMP + H(+)</text>
        <dbReference type="Rhea" id="RHEA:16049"/>
        <dbReference type="ChEBI" id="CHEBI:10329"/>
        <dbReference type="ChEBI" id="CHEBI:15378"/>
        <dbReference type="ChEBI" id="CHEBI:18408"/>
        <dbReference type="ChEBI" id="CHEBI:58115"/>
        <dbReference type="ChEBI" id="CHEBI:60487"/>
        <dbReference type="EC" id="2.7.8.26"/>
    </reaction>
</comment>
<keyword evidence="21" id="KW-1185">Reference proteome</keyword>
<dbReference type="RefSeq" id="WP_377579520.1">
    <property type="nucleotide sequence ID" value="NZ_JBHTMP010000157.1"/>
</dbReference>
<evidence type="ECO:0000256" key="4">
    <source>
        <dbReference type="ARBA" id="ARBA00010561"/>
    </source>
</evidence>
<keyword evidence="12 19" id="KW-1133">Transmembrane helix</keyword>
<protein>
    <recommendedName>
        <fullName evidence="6">Adenosylcobinamide-GDP ribazoletransferase</fullName>
        <ecNumber evidence="5">2.7.8.26</ecNumber>
    </recommendedName>
    <alternativeName>
        <fullName evidence="16">Cobalamin synthase</fullName>
    </alternativeName>
    <alternativeName>
        <fullName evidence="15">Cobalamin-5'-phosphate synthase</fullName>
    </alternativeName>
</protein>
<evidence type="ECO:0000313" key="21">
    <source>
        <dbReference type="Proteomes" id="UP001597260"/>
    </source>
</evidence>
<dbReference type="InterPro" id="IPR003805">
    <property type="entry name" value="CobS"/>
</dbReference>
<dbReference type="EMBL" id="JBHTMP010000157">
    <property type="protein sequence ID" value="MFD1326254.1"/>
    <property type="molecule type" value="Genomic_DNA"/>
</dbReference>
<comment type="caution">
    <text evidence="20">The sequence shown here is derived from an EMBL/GenBank/DDBJ whole genome shotgun (WGS) entry which is preliminary data.</text>
</comment>
<accession>A0ABW3YPJ8</accession>
<evidence type="ECO:0000256" key="3">
    <source>
        <dbReference type="ARBA" id="ARBA00004663"/>
    </source>
</evidence>
<evidence type="ECO:0000256" key="2">
    <source>
        <dbReference type="ARBA" id="ARBA00004651"/>
    </source>
</evidence>
<comment type="pathway">
    <text evidence="3">Cofactor biosynthesis; adenosylcobalamin biosynthesis; adenosylcobalamin from cob(II)yrinate a,c-diamide: step 7/7.</text>
</comment>
<comment type="similarity">
    <text evidence="4">Belongs to the CobS family.</text>
</comment>
<sequence>MADGRTLAGARLALTTFTILPLRTGRVDRPAAAVAMSLAPVVGAALGAALAVVLLGVAMAGPALVAGALTVATGALLTRGLHLDGLADTVDALGSYRRGPAALDIMKKPDVGPFGVAALVLVLLVQAAVLAALSDRSWSAVVAGVVAATACGRLAVSWACRRGVPAARPEGLG</sequence>
<keyword evidence="11" id="KW-0460">Magnesium</keyword>
<evidence type="ECO:0000256" key="14">
    <source>
        <dbReference type="ARBA" id="ARBA00025228"/>
    </source>
</evidence>
<keyword evidence="13 19" id="KW-0472">Membrane</keyword>
<dbReference type="HAMAP" id="MF_00719">
    <property type="entry name" value="CobS"/>
    <property type="match status" value="1"/>
</dbReference>
<feature type="transmembrane region" description="Helical" evidence="19">
    <location>
        <begin position="31"/>
        <end position="53"/>
    </location>
</feature>
<reference evidence="21" key="1">
    <citation type="journal article" date="2019" name="Int. J. Syst. Evol. Microbiol.">
        <title>The Global Catalogue of Microorganisms (GCM) 10K type strain sequencing project: providing services to taxonomists for standard genome sequencing and annotation.</title>
        <authorList>
            <consortium name="The Broad Institute Genomics Platform"/>
            <consortium name="The Broad Institute Genome Sequencing Center for Infectious Disease"/>
            <person name="Wu L."/>
            <person name="Ma J."/>
        </authorList>
    </citation>
    <scope>NUCLEOTIDE SEQUENCE [LARGE SCALE GENOMIC DNA]</scope>
    <source>
        <strain evidence="21">JCM 31037</strain>
    </source>
</reference>
<evidence type="ECO:0000256" key="12">
    <source>
        <dbReference type="ARBA" id="ARBA00022989"/>
    </source>
</evidence>
<keyword evidence="10 19" id="KW-0812">Transmembrane</keyword>
<dbReference type="GO" id="GO:0051073">
    <property type="term" value="F:adenosylcobinamide-GDP ribazoletransferase activity"/>
    <property type="evidence" value="ECO:0007669"/>
    <property type="project" value="UniProtKB-EC"/>
</dbReference>
<evidence type="ECO:0000256" key="15">
    <source>
        <dbReference type="ARBA" id="ARBA00032605"/>
    </source>
</evidence>
<keyword evidence="8" id="KW-0169">Cobalamin biosynthesis</keyword>
<gene>
    <name evidence="20" type="ORF">ACFQ4H_34765</name>
</gene>
<evidence type="ECO:0000256" key="16">
    <source>
        <dbReference type="ARBA" id="ARBA00032853"/>
    </source>
</evidence>
<evidence type="ECO:0000256" key="6">
    <source>
        <dbReference type="ARBA" id="ARBA00015850"/>
    </source>
</evidence>
<comment type="cofactor">
    <cofactor evidence="1">
        <name>Mg(2+)</name>
        <dbReference type="ChEBI" id="CHEBI:18420"/>
    </cofactor>
</comment>
<evidence type="ECO:0000256" key="18">
    <source>
        <dbReference type="ARBA" id="ARBA00049504"/>
    </source>
</evidence>
<evidence type="ECO:0000256" key="19">
    <source>
        <dbReference type="SAM" id="Phobius"/>
    </source>
</evidence>
<dbReference type="Pfam" id="PF02654">
    <property type="entry name" value="CobS"/>
    <property type="match status" value="1"/>
</dbReference>
<dbReference type="PANTHER" id="PTHR34148:SF1">
    <property type="entry name" value="ADENOSYLCOBINAMIDE-GDP RIBAZOLETRANSFERASE"/>
    <property type="match status" value="1"/>
</dbReference>
<evidence type="ECO:0000256" key="8">
    <source>
        <dbReference type="ARBA" id="ARBA00022573"/>
    </source>
</evidence>
<comment type="function">
    <text evidence="14">Joins adenosylcobinamide-GDP and alpha-ribazole to generate adenosylcobalamin (Ado-cobalamin). Also synthesizes adenosylcobalamin 5'-phosphate from adenosylcobinamide-GDP and alpha-ribazole 5'-phosphate.</text>
</comment>
<dbReference type="Proteomes" id="UP001597260">
    <property type="component" value="Unassembled WGS sequence"/>
</dbReference>
<organism evidence="20 21">
    <name type="scientific">Micromonospora sonneratiae</name>
    <dbReference type="NCBI Taxonomy" id="1184706"/>
    <lineage>
        <taxon>Bacteria</taxon>
        <taxon>Bacillati</taxon>
        <taxon>Actinomycetota</taxon>
        <taxon>Actinomycetes</taxon>
        <taxon>Micromonosporales</taxon>
        <taxon>Micromonosporaceae</taxon>
        <taxon>Micromonospora</taxon>
    </lineage>
</organism>
<feature type="non-terminal residue" evidence="20">
    <location>
        <position position="173"/>
    </location>
</feature>
<evidence type="ECO:0000256" key="13">
    <source>
        <dbReference type="ARBA" id="ARBA00023136"/>
    </source>
</evidence>
<evidence type="ECO:0000256" key="5">
    <source>
        <dbReference type="ARBA" id="ARBA00013200"/>
    </source>
</evidence>
<keyword evidence="7" id="KW-1003">Cell membrane</keyword>
<feature type="transmembrane region" description="Helical" evidence="19">
    <location>
        <begin position="114"/>
        <end position="134"/>
    </location>
</feature>
<evidence type="ECO:0000256" key="9">
    <source>
        <dbReference type="ARBA" id="ARBA00022679"/>
    </source>
</evidence>
<proteinExistence type="inferred from homology"/>
<feature type="transmembrane region" description="Helical" evidence="19">
    <location>
        <begin position="59"/>
        <end position="77"/>
    </location>
</feature>
<evidence type="ECO:0000256" key="7">
    <source>
        <dbReference type="ARBA" id="ARBA00022475"/>
    </source>
</evidence>
<name>A0ABW3YPJ8_9ACTN</name>
<evidence type="ECO:0000256" key="17">
    <source>
        <dbReference type="ARBA" id="ARBA00048623"/>
    </source>
</evidence>
<dbReference type="PANTHER" id="PTHR34148">
    <property type="entry name" value="ADENOSYLCOBINAMIDE-GDP RIBAZOLETRANSFERASE"/>
    <property type="match status" value="1"/>
</dbReference>
<dbReference type="EC" id="2.7.8.26" evidence="5"/>
<keyword evidence="9 20" id="KW-0808">Transferase</keyword>
<evidence type="ECO:0000256" key="11">
    <source>
        <dbReference type="ARBA" id="ARBA00022842"/>
    </source>
</evidence>